<dbReference type="SFLD" id="SFLDS00029">
    <property type="entry name" value="Radical_SAM"/>
    <property type="match status" value="1"/>
</dbReference>
<dbReference type="InterPro" id="IPR013785">
    <property type="entry name" value="Aldolase_TIM"/>
</dbReference>
<evidence type="ECO:0000256" key="8">
    <source>
        <dbReference type="ARBA" id="ARBA00023014"/>
    </source>
</evidence>
<evidence type="ECO:0000256" key="7">
    <source>
        <dbReference type="ARBA" id="ARBA00023004"/>
    </source>
</evidence>
<sequence length="282" mass="31203">MKLSAAPCCATSDPRQCRGRVFNIQRFSLHDGPGIRTVVFLQGCPMQCAWCANPEGIFPHSEFLFAGASTPRRVGEIYTVEQVRQKVMTDEVHYRVSGGGVTLSGGEMALQPAFARAMLLAFREEGVHTAVETSGFAPWSSLARACEHSKLIMYDLKLADDSLHQRYTGVSNRPILRNLQRLLAGDIPVRIRIPVIPQVNNGQQQAERMMALIHSLCRNSRCFTGIDLLPYHRFGVNKYALLGKPYRYGEMHPNPGPADTQALQAAAKRHGLTTTTLSHCIA</sequence>
<dbReference type="CDD" id="cd01335">
    <property type="entry name" value="Radical_SAM"/>
    <property type="match status" value="1"/>
</dbReference>
<reference evidence="10 11" key="1">
    <citation type="submission" date="2016-09" db="EMBL/GenBank/DDBJ databases">
        <authorList>
            <person name="Doonan J."/>
            <person name="Pachebat J.A."/>
            <person name="Golyshin P.N."/>
            <person name="Denman S."/>
            <person name="Mcdonald J.E."/>
        </authorList>
    </citation>
    <scope>NUCLEOTIDE SEQUENCE [LARGE SCALE GENOMIC DNA]</scope>
    <source>
        <strain evidence="10 11">FRB141</strain>
    </source>
</reference>
<keyword evidence="3" id="KW-0004">4Fe-4S</keyword>
<dbReference type="Pfam" id="PF04055">
    <property type="entry name" value="Radical_SAM"/>
    <property type="match status" value="1"/>
</dbReference>
<dbReference type="AlphaFoldDB" id="A0AAE8ESS0"/>
<dbReference type="PANTHER" id="PTHR30352:SF4">
    <property type="entry name" value="PYRUVATE FORMATE-LYASE 2-ACTIVATING ENZYME"/>
    <property type="match status" value="1"/>
</dbReference>
<keyword evidence="4" id="KW-0949">S-adenosyl-L-methionine</keyword>
<evidence type="ECO:0000256" key="3">
    <source>
        <dbReference type="ARBA" id="ARBA00022485"/>
    </source>
</evidence>
<keyword evidence="8" id="KW-0411">Iron-sulfur</keyword>
<dbReference type="GO" id="GO:0016491">
    <property type="term" value="F:oxidoreductase activity"/>
    <property type="evidence" value="ECO:0007669"/>
    <property type="project" value="UniProtKB-KW"/>
</dbReference>
<dbReference type="InterPro" id="IPR058240">
    <property type="entry name" value="rSAM_sf"/>
</dbReference>
<dbReference type="Gene3D" id="3.20.20.70">
    <property type="entry name" value="Aldolase class I"/>
    <property type="match status" value="1"/>
</dbReference>
<protein>
    <recommendedName>
        <fullName evidence="9">Radical SAM core domain-containing protein</fullName>
    </recommendedName>
</protein>
<comment type="similarity">
    <text evidence="2">Belongs to the organic radical-activating enzymes family.</text>
</comment>
<evidence type="ECO:0000256" key="4">
    <source>
        <dbReference type="ARBA" id="ARBA00022691"/>
    </source>
</evidence>
<feature type="domain" description="Radical SAM core" evidence="9">
    <location>
        <begin position="30"/>
        <end position="273"/>
    </location>
</feature>
<dbReference type="SUPFAM" id="SSF102114">
    <property type="entry name" value="Radical SAM enzymes"/>
    <property type="match status" value="1"/>
</dbReference>
<evidence type="ECO:0000256" key="6">
    <source>
        <dbReference type="ARBA" id="ARBA00023002"/>
    </source>
</evidence>
<evidence type="ECO:0000256" key="2">
    <source>
        <dbReference type="ARBA" id="ARBA00009777"/>
    </source>
</evidence>
<dbReference type="InterPro" id="IPR007197">
    <property type="entry name" value="rSAM"/>
</dbReference>
<keyword evidence="5" id="KW-0479">Metal-binding</keyword>
<evidence type="ECO:0000313" key="11">
    <source>
        <dbReference type="Proteomes" id="UP000285972"/>
    </source>
</evidence>
<gene>
    <name evidence="10" type="ORF">BIY26_06245</name>
</gene>
<dbReference type="PROSITE" id="PS01087">
    <property type="entry name" value="RADICAL_ACTIVATING"/>
    <property type="match status" value="1"/>
</dbReference>
<dbReference type="NCBIfam" id="TIGR02494">
    <property type="entry name" value="PFLE_PFLC"/>
    <property type="match status" value="1"/>
</dbReference>
<dbReference type="InterPro" id="IPR012839">
    <property type="entry name" value="Organic_radical_activase"/>
</dbReference>
<dbReference type="GO" id="GO:0046872">
    <property type="term" value="F:metal ion binding"/>
    <property type="evidence" value="ECO:0007669"/>
    <property type="project" value="UniProtKB-KW"/>
</dbReference>
<evidence type="ECO:0000256" key="1">
    <source>
        <dbReference type="ARBA" id="ARBA00001966"/>
    </source>
</evidence>
<evidence type="ECO:0000313" key="10">
    <source>
        <dbReference type="EMBL" id="RLM27394.1"/>
    </source>
</evidence>
<evidence type="ECO:0000259" key="9">
    <source>
        <dbReference type="PROSITE" id="PS51918"/>
    </source>
</evidence>
<dbReference type="EMBL" id="MJLX01000011">
    <property type="protein sequence ID" value="RLM27394.1"/>
    <property type="molecule type" value="Genomic_DNA"/>
</dbReference>
<dbReference type="KEGG" id="bgj:AWC36_11295"/>
<name>A0AAE8ESS0_9GAMM</name>
<dbReference type="Proteomes" id="UP000285972">
    <property type="component" value="Unassembled WGS sequence"/>
</dbReference>
<proteinExistence type="inferred from homology"/>
<dbReference type="RefSeq" id="WP_048639565.1">
    <property type="nucleotide sequence ID" value="NZ_CGIG01000001.1"/>
</dbReference>
<dbReference type="PROSITE" id="PS51918">
    <property type="entry name" value="RADICAL_SAM"/>
    <property type="match status" value="1"/>
</dbReference>
<dbReference type="SFLD" id="SFLDG01066">
    <property type="entry name" value="organic_radical-activating_enz"/>
    <property type="match status" value="1"/>
</dbReference>
<comment type="caution">
    <text evidence="10">The sequence shown here is derived from an EMBL/GenBank/DDBJ whole genome shotgun (WGS) entry which is preliminary data.</text>
</comment>
<keyword evidence="7" id="KW-0408">Iron</keyword>
<dbReference type="InterPro" id="IPR001989">
    <property type="entry name" value="Radical_activat_CS"/>
</dbReference>
<dbReference type="InterPro" id="IPR034457">
    <property type="entry name" value="Organic_radical-activating"/>
</dbReference>
<organism evidence="10 11">
    <name type="scientific">Brenneria goodwinii</name>
    <dbReference type="NCBI Taxonomy" id="1109412"/>
    <lineage>
        <taxon>Bacteria</taxon>
        <taxon>Pseudomonadati</taxon>
        <taxon>Pseudomonadota</taxon>
        <taxon>Gammaproteobacteria</taxon>
        <taxon>Enterobacterales</taxon>
        <taxon>Pectobacteriaceae</taxon>
        <taxon>Brenneria</taxon>
    </lineage>
</organism>
<keyword evidence="6" id="KW-0560">Oxidoreductase</keyword>
<comment type="cofactor">
    <cofactor evidence="1">
        <name>[4Fe-4S] cluster</name>
        <dbReference type="ChEBI" id="CHEBI:49883"/>
    </cofactor>
</comment>
<evidence type="ECO:0000256" key="5">
    <source>
        <dbReference type="ARBA" id="ARBA00022723"/>
    </source>
</evidence>
<dbReference type="GO" id="GO:0051539">
    <property type="term" value="F:4 iron, 4 sulfur cluster binding"/>
    <property type="evidence" value="ECO:0007669"/>
    <property type="project" value="UniProtKB-KW"/>
</dbReference>
<accession>A0AAE8ESS0</accession>
<dbReference type="PIRSF" id="PIRSF000371">
    <property type="entry name" value="PFL_act_enz"/>
    <property type="match status" value="1"/>
</dbReference>
<dbReference type="PANTHER" id="PTHR30352">
    <property type="entry name" value="PYRUVATE FORMATE-LYASE-ACTIVATING ENZYME"/>
    <property type="match status" value="1"/>
</dbReference>
<dbReference type="GeneID" id="70907383"/>